<dbReference type="InterPro" id="IPR001466">
    <property type="entry name" value="Beta-lactam-related"/>
</dbReference>
<proteinExistence type="predicted"/>
<feature type="domain" description="Beta-lactamase-related" evidence="1">
    <location>
        <begin position="58"/>
        <end position="335"/>
    </location>
</feature>
<dbReference type="InterPro" id="IPR050491">
    <property type="entry name" value="AmpC-like"/>
</dbReference>
<name>A0A845PYS9_9FLAO</name>
<organism evidence="2 3">
    <name type="scientific">Elizabethkingia argenteiflava</name>
    <dbReference type="NCBI Taxonomy" id="2681556"/>
    <lineage>
        <taxon>Bacteria</taxon>
        <taxon>Pseudomonadati</taxon>
        <taxon>Bacteroidota</taxon>
        <taxon>Flavobacteriia</taxon>
        <taxon>Flavobacteriales</taxon>
        <taxon>Weeksellaceae</taxon>
        <taxon>Elizabethkingia</taxon>
    </lineage>
</organism>
<accession>A0A845PYS9</accession>
<gene>
    <name evidence="2" type="ORF">GNY06_07570</name>
</gene>
<evidence type="ECO:0000259" key="1">
    <source>
        <dbReference type="Pfam" id="PF00144"/>
    </source>
</evidence>
<dbReference type="PANTHER" id="PTHR46825">
    <property type="entry name" value="D-ALANYL-D-ALANINE-CARBOXYPEPTIDASE/ENDOPEPTIDASE AMPH"/>
    <property type="match status" value="1"/>
</dbReference>
<evidence type="ECO:0000313" key="2">
    <source>
        <dbReference type="EMBL" id="NAW51240.1"/>
    </source>
</evidence>
<dbReference type="InterPro" id="IPR012338">
    <property type="entry name" value="Beta-lactam/transpept-like"/>
</dbReference>
<dbReference type="GO" id="GO:0016787">
    <property type="term" value="F:hydrolase activity"/>
    <property type="evidence" value="ECO:0007669"/>
    <property type="project" value="UniProtKB-KW"/>
</dbReference>
<sequence>MLKKLFFFIILSLLYSCQTEQKKIKEHNLIVDATILAFEKKLLTLQIDSLLEKNHFNGSVAVFKNNELLYERTKGFSDFKKHLKIDSSTVFAIGSISKQFTAVLLLLQVEQGKLSLTDKASQYLSEFNTLGYENILIHQLLNHTSGLDLMGQKLRFKSGTNFFYSNDGFNAAGQIIEKVSGKSFVQNLNDLFTKVGLHHTSAGYKSSPVNFAGAYVGNSKIQEAVKNMPYRLSQREIGLAAGGILSTINDLHLWNQQLYTGKIIQPQTLSKFIAHSSEREHAIFGKTGYGYGIMSNIFPPKAYFHSGYVKGSPSLNIYYPETQTSVIILSNIADENLGIKHIFHTHREIKHNIDQLQNVVTELQKMKLKTSKNKN</sequence>
<dbReference type="Pfam" id="PF00144">
    <property type="entry name" value="Beta-lactamase"/>
    <property type="match status" value="1"/>
</dbReference>
<evidence type="ECO:0000313" key="3">
    <source>
        <dbReference type="Proteomes" id="UP000553459"/>
    </source>
</evidence>
<reference evidence="2 3" key="1">
    <citation type="submission" date="2019-11" db="EMBL/GenBank/DDBJ databases">
        <title>Characterization of Elizabethkingia argenteiflava sp. nov., isolated from inner surface of Soybean Pods.</title>
        <authorList>
            <person name="Mo S."/>
        </authorList>
    </citation>
    <scope>NUCLEOTIDE SEQUENCE [LARGE SCALE GENOMIC DNA]</scope>
    <source>
        <strain evidence="2 3">YB22</strain>
    </source>
</reference>
<keyword evidence="2" id="KW-0378">Hydrolase</keyword>
<dbReference type="EMBL" id="JAAABJ010000518">
    <property type="protein sequence ID" value="NAW51240.1"/>
    <property type="molecule type" value="Genomic_DNA"/>
</dbReference>
<dbReference type="PANTHER" id="PTHR46825:SF9">
    <property type="entry name" value="BETA-LACTAMASE-RELATED DOMAIN-CONTAINING PROTEIN"/>
    <property type="match status" value="1"/>
</dbReference>
<dbReference type="Proteomes" id="UP000553459">
    <property type="component" value="Unassembled WGS sequence"/>
</dbReference>
<dbReference type="PROSITE" id="PS51257">
    <property type="entry name" value="PROKAR_LIPOPROTEIN"/>
    <property type="match status" value="1"/>
</dbReference>
<dbReference type="RefSeq" id="WP_166519522.1">
    <property type="nucleotide sequence ID" value="NZ_JAAABJ010000518.1"/>
</dbReference>
<comment type="caution">
    <text evidence="2">The sequence shown here is derived from an EMBL/GenBank/DDBJ whole genome shotgun (WGS) entry which is preliminary data.</text>
</comment>
<dbReference type="AlphaFoldDB" id="A0A845PYS9"/>
<dbReference type="Gene3D" id="3.40.710.10">
    <property type="entry name" value="DD-peptidase/beta-lactamase superfamily"/>
    <property type="match status" value="1"/>
</dbReference>
<protein>
    <submittedName>
        <fullName evidence="2">Serine hydrolase</fullName>
    </submittedName>
</protein>
<dbReference type="SUPFAM" id="SSF56601">
    <property type="entry name" value="beta-lactamase/transpeptidase-like"/>
    <property type="match status" value="1"/>
</dbReference>
<keyword evidence="3" id="KW-1185">Reference proteome</keyword>